<reference evidence="1 2" key="1">
    <citation type="journal article" date="2017" name="Nat. Commun.">
        <title>'ARMAN' archaea depend on association with euryarchaeal host in culture and in situ.</title>
        <authorList>
            <person name="Golyshina O."/>
            <person name="Toshchakov S."/>
            <person name="Makarova K."/>
            <person name="Gavrilov S."/>
            <person name="Korzhenkov A."/>
            <person name="La Cono V."/>
            <person name="Arcadi E."/>
            <person name="Nechitaylo T."/>
            <person name="Ferrer M."/>
            <person name="Kublanov I."/>
            <person name="Wolf Y."/>
            <person name="Yakimov M."/>
            <person name="Golyshin P."/>
            <person name="Slesarev A."/>
            <person name="Kozyavkin S."/>
        </authorList>
    </citation>
    <scope>NUCLEOTIDE SEQUENCE [LARGE SCALE GENOMIC DNA]</scope>
    <source>
        <strain evidence="1 2">Mia14</strain>
    </source>
</reference>
<protein>
    <submittedName>
        <fullName evidence="1">Uncharacterized protein</fullName>
    </submittedName>
</protein>
<organism evidence="1 2">
    <name type="scientific">Candidatus Mancarchaeum acidiphilum</name>
    <dbReference type="NCBI Taxonomy" id="1920749"/>
    <lineage>
        <taxon>Archaea</taxon>
        <taxon>Candidatus Micrarchaeota</taxon>
        <taxon>Candidatus Mancarchaeum</taxon>
    </lineage>
</organism>
<dbReference type="EMBL" id="CP019964">
    <property type="protein sequence ID" value="ASI13594.1"/>
    <property type="molecule type" value="Genomic_DNA"/>
</dbReference>
<sequence length="328" mass="38205">MKYMFVNQNNDKSDCKNGSFNSTSNRQILDTIYKKDKKFINSCYLDILEKSFEGDIRITKSSDYLFEISKKFVNQAIDSTYKIFTKAFPDFAHYNKGQIAVEKFDYKGLRYKDGEYEASGIYKNGTICINMDYLIKDEVIAIKRLAKKYKSKEEFIEALKSNNTWGNNLMKSLLYLYSTTCHEVFHHLQYVYVSPNIDEKDNPKSNWLYIEGSASYFDNFMMHLLINGPDTIIDNLKYSAAQDLYKIAKNLDGLKNPKAKDKYGNHHLGSALFSIISCRLDFDIVEYLKFLKILSSKRKLSDNNLISLIEKEYGPEFDKMLNVAKLKR</sequence>
<evidence type="ECO:0000313" key="2">
    <source>
        <dbReference type="Proteomes" id="UP000197679"/>
    </source>
</evidence>
<dbReference type="RefSeq" id="WP_088819756.1">
    <property type="nucleotide sequence ID" value="NZ_CP019964.1"/>
</dbReference>
<dbReference type="Proteomes" id="UP000197679">
    <property type="component" value="Chromosome"/>
</dbReference>
<proteinExistence type="predicted"/>
<evidence type="ECO:0000313" key="1">
    <source>
        <dbReference type="EMBL" id="ASI13594.1"/>
    </source>
</evidence>
<dbReference type="KEGG" id="marh:Mia14_0264"/>
<keyword evidence="2" id="KW-1185">Reference proteome</keyword>
<gene>
    <name evidence="1" type="ORF">Mia14_0264</name>
</gene>
<dbReference type="AlphaFoldDB" id="A0A218NMA5"/>
<name>A0A218NMA5_9ARCH</name>
<accession>A0A218NMA5</accession>
<dbReference type="GeneID" id="33313821"/>